<proteinExistence type="predicted"/>
<dbReference type="InterPro" id="IPR036465">
    <property type="entry name" value="vWFA_dom_sf"/>
</dbReference>
<dbReference type="GeneID" id="106534679"/>
<dbReference type="RefSeq" id="XP_013886839.1">
    <property type="nucleotide sequence ID" value="XM_014031385.1"/>
</dbReference>
<gene>
    <name evidence="3" type="primary">LOC106534679</name>
</gene>
<sequence>MAEWDAYYHNEEEEEEAGEAELAAGNYKITGRDSLVFLVDASKEMFIKGEDGQPSNFDMTMQVVRSVYTSKIISSHRDLIALVFFGTEQSKNPRNSFKHVYIYHDLDLPGARRVQDVDGLRGEKGAQVAGETMGSGNT</sequence>
<feature type="domain" description="Ku70/Ku80 N-terminal alpha/beta" evidence="1">
    <location>
        <begin position="34"/>
        <end position="128"/>
    </location>
</feature>
<dbReference type="GO" id="GO:0006303">
    <property type="term" value="P:double-strand break repair via nonhomologous end joining"/>
    <property type="evidence" value="ECO:0007669"/>
    <property type="project" value="TreeGrafter"/>
</dbReference>
<dbReference type="Gene3D" id="3.40.50.410">
    <property type="entry name" value="von Willebrand factor, type A domain"/>
    <property type="match status" value="1"/>
</dbReference>
<dbReference type="GO" id="GO:0003690">
    <property type="term" value="F:double-stranded DNA binding"/>
    <property type="evidence" value="ECO:0007669"/>
    <property type="project" value="TreeGrafter"/>
</dbReference>
<name>A0A2I4D3P8_AUSLI</name>
<dbReference type="InterPro" id="IPR005161">
    <property type="entry name" value="Ku_N"/>
</dbReference>
<evidence type="ECO:0000313" key="3">
    <source>
        <dbReference type="RefSeq" id="XP_013886839.1"/>
    </source>
</evidence>
<dbReference type="Pfam" id="PF03731">
    <property type="entry name" value="Ku_N"/>
    <property type="match status" value="1"/>
</dbReference>
<dbReference type="GO" id="GO:0043564">
    <property type="term" value="C:Ku70:Ku80 complex"/>
    <property type="evidence" value="ECO:0007669"/>
    <property type="project" value="TreeGrafter"/>
</dbReference>
<dbReference type="PANTHER" id="PTHR12604">
    <property type="entry name" value="KU AUTOANTIGEN DNA HELICASE"/>
    <property type="match status" value="1"/>
</dbReference>
<dbReference type="Proteomes" id="UP000192220">
    <property type="component" value="Unplaced"/>
</dbReference>
<feature type="non-terminal residue" evidence="3">
    <location>
        <position position="138"/>
    </location>
</feature>
<accession>A0A2I4D3P8</accession>
<dbReference type="InParanoid" id="A0A2I4D3P8"/>
<dbReference type="SUPFAM" id="SSF53300">
    <property type="entry name" value="vWA-like"/>
    <property type="match status" value="1"/>
</dbReference>
<dbReference type="OrthoDB" id="3249161at2759"/>
<dbReference type="PANTHER" id="PTHR12604:SF2">
    <property type="entry name" value="X-RAY REPAIR CROSS-COMPLEMENTING PROTEIN 6"/>
    <property type="match status" value="1"/>
</dbReference>
<dbReference type="KEGG" id="alim:106534679"/>
<evidence type="ECO:0000313" key="2">
    <source>
        <dbReference type="Proteomes" id="UP000192220"/>
    </source>
</evidence>
<dbReference type="GO" id="GO:0042162">
    <property type="term" value="F:telomeric DNA binding"/>
    <property type="evidence" value="ECO:0007669"/>
    <property type="project" value="TreeGrafter"/>
</dbReference>
<dbReference type="STRING" id="52670.A0A2I4D3P8"/>
<dbReference type="AlphaFoldDB" id="A0A2I4D3P8"/>
<dbReference type="GO" id="GO:0000723">
    <property type="term" value="P:telomere maintenance"/>
    <property type="evidence" value="ECO:0007669"/>
    <property type="project" value="TreeGrafter"/>
</dbReference>
<evidence type="ECO:0000259" key="1">
    <source>
        <dbReference type="Pfam" id="PF03731"/>
    </source>
</evidence>
<protein>
    <submittedName>
        <fullName evidence="3">X-ray repair cross-complementing protein 6</fullName>
    </submittedName>
</protein>
<reference evidence="3" key="1">
    <citation type="submission" date="2025-08" db="UniProtKB">
        <authorList>
            <consortium name="RefSeq"/>
        </authorList>
    </citation>
    <scope>IDENTIFICATION</scope>
    <source>
        <strain evidence="3">Quisiro</strain>
    </source>
</reference>
<keyword evidence="2" id="KW-1185">Reference proteome</keyword>
<organism evidence="2 3">
    <name type="scientific">Austrofundulus limnaeus</name>
    <name type="common">Annual killifish</name>
    <dbReference type="NCBI Taxonomy" id="52670"/>
    <lineage>
        <taxon>Eukaryota</taxon>
        <taxon>Metazoa</taxon>
        <taxon>Chordata</taxon>
        <taxon>Craniata</taxon>
        <taxon>Vertebrata</taxon>
        <taxon>Euteleostomi</taxon>
        <taxon>Actinopterygii</taxon>
        <taxon>Neopterygii</taxon>
        <taxon>Teleostei</taxon>
        <taxon>Neoteleostei</taxon>
        <taxon>Acanthomorphata</taxon>
        <taxon>Ovalentaria</taxon>
        <taxon>Atherinomorphae</taxon>
        <taxon>Cyprinodontiformes</taxon>
        <taxon>Rivulidae</taxon>
        <taxon>Austrofundulus</taxon>
    </lineage>
</organism>